<keyword evidence="2" id="KW-1185">Reference proteome</keyword>
<accession>A0ABW2D8G9</accession>
<dbReference type="Gene3D" id="1.25.40.10">
    <property type="entry name" value="Tetratricopeptide repeat domain"/>
    <property type="match status" value="2"/>
</dbReference>
<dbReference type="PANTHER" id="PTHR46082:SF6">
    <property type="entry name" value="AAA+ ATPASE DOMAIN-CONTAINING PROTEIN-RELATED"/>
    <property type="match status" value="1"/>
</dbReference>
<dbReference type="EMBL" id="JBHSYS010000002">
    <property type="protein sequence ID" value="MFC6957800.1"/>
    <property type="molecule type" value="Genomic_DNA"/>
</dbReference>
<protein>
    <submittedName>
        <fullName evidence="1">Tetratricopeptide repeat protein</fullName>
    </submittedName>
</protein>
<name>A0ABW2D8G9_9ACTN</name>
<dbReference type="Pfam" id="PF13424">
    <property type="entry name" value="TPR_12"/>
    <property type="match status" value="1"/>
</dbReference>
<reference evidence="2" key="1">
    <citation type="journal article" date="2019" name="Int. J. Syst. Evol. Microbiol.">
        <title>The Global Catalogue of Microorganisms (GCM) 10K type strain sequencing project: providing services to taxonomists for standard genome sequencing and annotation.</title>
        <authorList>
            <consortium name="The Broad Institute Genomics Platform"/>
            <consortium name="The Broad Institute Genome Sequencing Center for Infectious Disease"/>
            <person name="Wu L."/>
            <person name="Ma J."/>
        </authorList>
    </citation>
    <scope>NUCLEOTIDE SEQUENCE [LARGE SCALE GENOMIC DNA]</scope>
    <source>
        <strain evidence="2">KACC 12634</strain>
    </source>
</reference>
<comment type="caution">
    <text evidence="1">The sequence shown here is derived from an EMBL/GenBank/DDBJ whole genome shotgun (WGS) entry which is preliminary data.</text>
</comment>
<dbReference type="Proteomes" id="UP001596470">
    <property type="component" value="Unassembled WGS sequence"/>
</dbReference>
<dbReference type="SUPFAM" id="SSF48452">
    <property type="entry name" value="TPR-like"/>
    <property type="match status" value="2"/>
</dbReference>
<dbReference type="RefSeq" id="WP_382349996.1">
    <property type="nucleotide sequence ID" value="NZ_JBHMBP010000002.1"/>
</dbReference>
<gene>
    <name evidence="1" type="ORF">ACFQS3_11395</name>
</gene>
<organism evidence="1 2">
    <name type="scientific">Glycomyces mayteni</name>
    <dbReference type="NCBI Taxonomy" id="543887"/>
    <lineage>
        <taxon>Bacteria</taxon>
        <taxon>Bacillati</taxon>
        <taxon>Actinomycetota</taxon>
        <taxon>Actinomycetes</taxon>
        <taxon>Glycomycetales</taxon>
        <taxon>Glycomycetaceae</taxon>
        <taxon>Glycomyces</taxon>
    </lineage>
</organism>
<dbReference type="InterPro" id="IPR011990">
    <property type="entry name" value="TPR-like_helical_dom_sf"/>
</dbReference>
<evidence type="ECO:0000313" key="2">
    <source>
        <dbReference type="Proteomes" id="UP001596470"/>
    </source>
</evidence>
<dbReference type="PANTHER" id="PTHR46082">
    <property type="entry name" value="ATP/GTP-BINDING PROTEIN-RELATED"/>
    <property type="match status" value="1"/>
</dbReference>
<dbReference type="InterPro" id="IPR053137">
    <property type="entry name" value="NLR-like"/>
</dbReference>
<proteinExistence type="predicted"/>
<evidence type="ECO:0000313" key="1">
    <source>
        <dbReference type="EMBL" id="MFC6957800.1"/>
    </source>
</evidence>
<dbReference type="Pfam" id="PF13374">
    <property type="entry name" value="TPR_10"/>
    <property type="match status" value="1"/>
</dbReference>
<sequence>MTASEHWFEKFARVRSIWDQYQAGDRHKLDHFIESLRELVDQTSSPELHAIVRTNLGAAHLERWVRDEQAEDIKEAVENLKFAVPTIPDQEYRATGYVNLTLALLHRYLHSGDSSDLEDALDASRETRLLESRRADNEDPDIQSHLRMTLERWVEFGLAKALSHTITAERMTQSDWYILLRKLVVARRFLGNEHQISIELMSQLASILHERGRLGEARELYEQAYASYRISEGRDHPGTLISASNLAILREQQGDLEGAKDIYGSVLDTWRRIGEPKMEAASLASIGLARCIGELGKPEQAAEMLIEAIQSTKHLHGEFHPITITAKRELASWTGEAGNAAAASEMLGLILRDCESVLGSNHPTMLTVRGFQASWNARSGRIEEALHQFETLLGDQERQLGSDHPASLVTRANIAAFMVERNDLATALRELSRLLVDQHRILGPDHPDVLSTRMKLAKCQADLGYLGASLSRFDQLSFDAVRVLGEIHPLTAMIFNYRRDVLHRSGSLPSSSNSNQAASPSGPIAVIIGINVADNMLFPDSNEIRGNDELEQIANRALKRAGLGSRRISIERAGSDFYMSIPVVSDSRTLFGSMIIQFVRELQSINQNRQPMKLRIAGSIGPTSRSTAGMSRAFIECARLLDSSPLRSLEIEQPGRYMRLIISDELRSLSKEIPELDFAFSEFRQVSVGIKGSHLNAWIASQSASHATLERRTVSLQEACDLLRLRFETFSDFLMNSDSALANDMNLGGPEDVTPQDRISLADLVSVLGELTKDHFTLRSKLRTEEVNEITRLARNLDFMLPSFNQD</sequence>